<reference evidence="1" key="1">
    <citation type="journal article" date="2023" name="Plant J.">
        <title>Genome sequences and population genomics provide insights into the demographic history, inbreeding, and mutation load of two 'living fossil' tree species of Dipteronia.</title>
        <authorList>
            <person name="Feng Y."/>
            <person name="Comes H.P."/>
            <person name="Chen J."/>
            <person name="Zhu S."/>
            <person name="Lu R."/>
            <person name="Zhang X."/>
            <person name="Li P."/>
            <person name="Qiu J."/>
            <person name="Olsen K.M."/>
            <person name="Qiu Y."/>
        </authorList>
    </citation>
    <scope>NUCLEOTIDE SEQUENCE</scope>
    <source>
        <strain evidence="1">KIB01</strain>
    </source>
</reference>
<organism evidence="1 2">
    <name type="scientific">Dipteronia dyeriana</name>
    <dbReference type="NCBI Taxonomy" id="168575"/>
    <lineage>
        <taxon>Eukaryota</taxon>
        <taxon>Viridiplantae</taxon>
        <taxon>Streptophyta</taxon>
        <taxon>Embryophyta</taxon>
        <taxon>Tracheophyta</taxon>
        <taxon>Spermatophyta</taxon>
        <taxon>Magnoliopsida</taxon>
        <taxon>eudicotyledons</taxon>
        <taxon>Gunneridae</taxon>
        <taxon>Pentapetalae</taxon>
        <taxon>rosids</taxon>
        <taxon>malvids</taxon>
        <taxon>Sapindales</taxon>
        <taxon>Sapindaceae</taxon>
        <taxon>Hippocastanoideae</taxon>
        <taxon>Acereae</taxon>
        <taxon>Dipteronia</taxon>
    </lineage>
</organism>
<evidence type="ECO:0000313" key="2">
    <source>
        <dbReference type="Proteomes" id="UP001280121"/>
    </source>
</evidence>
<dbReference type="Proteomes" id="UP001280121">
    <property type="component" value="Unassembled WGS sequence"/>
</dbReference>
<dbReference type="EMBL" id="JANJYI010000003">
    <property type="protein sequence ID" value="KAK2655862.1"/>
    <property type="molecule type" value="Genomic_DNA"/>
</dbReference>
<sequence length="239" mass="27459">MCLSKEDGGLGFHNLEIFNRALLAKQCWKLIRNPDSLAGKVLRSCYFSDANFLDTKPTSKGSLIWQGMLWGREIIERGSRWRIGREDSIKVYMDRWIPRPSTYKVLSRISLEVNVTVDKLKLESNNWNLVLLKDNFIATDVDCILTMPHSSSLHEHSLLWHFERNGSYSVLWLWLRFPLGLMFQSHGGKCCGISEFWLKSKILYGGLTPLASHNVSLSEGWYAIRWGLPMLSPPTRING</sequence>
<protein>
    <recommendedName>
        <fullName evidence="3">Reverse transcriptase</fullName>
    </recommendedName>
</protein>
<dbReference type="AlphaFoldDB" id="A0AAD9XAR5"/>
<accession>A0AAD9XAR5</accession>
<evidence type="ECO:0008006" key="3">
    <source>
        <dbReference type="Google" id="ProtNLM"/>
    </source>
</evidence>
<proteinExistence type="predicted"/>
<comment type="caution">
    <text evidence="1">The sequence shown here is derived from an EMBL/GenBank/DDBJ whole genome shotgun (WGS) entry which is preliminary data.</text>
</comment>
<gene>
    <name evidence="1" type="ORF">Ddye_008914</name>
</gene>
<evidence type="ECO:0000313" key="1">
    <source>
        <dbReference type="EMBL" id="KAK2655862.1"/>
    </source>
</evidence>
<keyword evidence="2" id="KW-1185">Reference proteome</keyword>
<name>A0AAD9XAR5_9ROSI</name>